<name>A0A8K0ML63_9ROSA</name>
<feature type="region of interest" description="Disordered" evidence="1">
    <location>
        <begin position="195"/>
        <end position="214"/>
    </location>
</feature>
<protein>
    <submittedName>
        <fullName evidence="2">Uncharacterized protein</fullName>
    </submittedName>
</protein>
<accession>A0A8K0ML63</accession>
<dbReference type="AlphaFoldDB" id="A0A8K0ML63"/>
<evidence type="ECO:0000313" key="3">
    <source>
        <dbReference type="Proteomes" id="UP000796880"/>
    </source>
</evidence>
<proteinExistence type="predicted"/>
<gene>
    <name evidence="2" type="ORF">FNV43_RR10469</name>
</gene>
<dbReference type="EMBL" id="VOIH02000004">
    <property type="protein sequence ID" value="KAF3449738.1"/>
    <property type="molecule type" value="Genomic_DNA"/>
</dbReference>
<evidence type="ECO:0000256" key="1">
    <source>
        <dbReference type="SAM" id="MobiDB-lite"/>
    </source>
</evidence>
<organism evidence="2 3">
    <name type="scientific">Rhamnella rubrinervis</name>
    <dbReference type="NCBI Taxonomy" id="2594499"/>
    <lineage>
        <taxon>Eukaryota</taxon>
        <taxon>Viridiplantae</taxon>
        <taxon>Streptophyta</taxon>
        <taxon>Embryophyta</taxon>
        <taxon>Tracheophyta</taxon>
        <taxon>Spermatophyta</taxon>
        <taxon>Magnoliopsida</taxon>
        <taxon>eudicotyledons</taxon>
        <taxon>Gunneridae</taxon>
        <taxon>Pentapetalae</taxon>
        <taxon>rosids</taxon>
        <taxon>fabids</taxon>
        <taxon>Rosales</taxon>
        <taxon>Rhamnaceae</taxon>
        <taxon>rhamnoid group</taxon>
        <taxon>Rhamneae</taxon>
        <taxon>Rhamnella</taxon>
    </lineage>
</organism>
<sequence length="214" mass="24785">MERVPSNSYKNGDLELGLLSAQSAKFDYYKMRLQMEHAMARREAKEREKGQITDFMKEEISSTNDDDELLKELESHLYGMEDRPDPLKKFKPTYKGENQFKWVPKEKKNEPQSFEKVGDIMDENVIEDQPIKDEDLMVFASDKELKAKFKFGSLDEAEFGKILGFSSAIDKAECVREYMAKEEIKMEELWSAPLKMDDSKAEVQDPLNEANLGT</sequence>
<dbReference type="Proteomes" id="UP000796880">
    <property type="component" value="Unassembled WGS sequence"/>
</dbReference>
<comment type="caution">
    <text evidence="2">The sequence shown here is derived from an EMBL/GenBank/DDBJ whole genome shotgun (WGS) entry which is preliminary data.</text>
</comment>
<evidence type="ECO:0000313" key="2">
    <source>
        <dbReference type="EMBL" id="KAF3449738.1"/>
    </source>
</evidence>
<keyword evidence="3" id="KW-1185">Reference proteome</keyword>
<reference evidence="2" key="1">
    <citation type="submission" date="2020-03" db="EMBL/GenBank/DDBJ databases">
        <title>A high-quality chromosome-level genome assembly of a woody plant with both climbing and erect habits, Rhamnella rubrinervis.</title>
        <authorList>
            <person name="Lu Z."/>
            <person name="Yang Y."/>
            <person name="Zhu X."/>
            <person name="Sun Y."/>
        </authorList>
    </citation>
    <scope>NUCLEOTIDE SEQUENCE</scope>
    <source>
        <strain evidence="2">BYM</strain>
        <tissue evidence="2">Leaf</tissue>
    </source>
</reference>